<dbReference type="EMBL" id="FOBS01000016">
    <property type="protein sequence ID" value="SEM45999.1"/>
    <property type="molecule type" value="Genomic_DNA"/>
</dbReference>
<evidence type="ECO:0000256" key="2">
    <source>
        <dbReference type="SAM" id="SignalP"/>
    </source>
</evidence>
<evidence type="ECO:0000256" key="1">
    <source>
        <dbReference type="SAM" id="MobiDB-lite"/>
    </source>
</evidence>
<keyword evidence="4" id="KW-1185">Reference proteome</keyword>
<keyword evidence="2" id="KW-0732">Signal</keyword>
<feature type="compositionally biased region" description="Basic and acidic residues" evidence="1">
    <location>
        <begin position="137"/>
        <end position="148"/>
    </location>
</feature>
<feature type="compositionally biased region" description="Basic and acidic residues" evidence="1">
    <location>
        <begin position="175"/>
        <end position="207"/>
    </location>
</feature>
<dbReference type="RefSeq" id="WP_093883826.1">
    <property type="nucleotide sequence ID" value="NZ_FOBS01000016.1"/>
</dbReference>
<sequence>MKRIFFGILLLSLLTVLPSSAKADVDVNVNIGIPLPPAIVFSVPPVTVVIPGTYVYAVPDVPQDIFFYGGWWWRPWEGHWYRSPNYDRGWAYYKGVPSFYGHVPPRWRENYRDRRWQGHPWNSQRVPARQLPSNWRGWEKNRHWEKQQHWGVPAMKPRKGAPPPPRRSVQPSPRPEPREIHGPPHQPQPHEGKGKPPGQQKEKHGKGEGGNGHGHGHDKN</sequence>
<accession>A0A1H7YLI2</accession>
<dbReference type="OrthoDB" id="5432787at2"/>
<evidence type="ECO:0000313" key="4">
    <source>
        <dbReference type="Proteomes" id="UP000198744"/>
    </source>
</evidence>
<dbReference type="STRING" id="43775.SAMN04489760_11679"/>
<feature type="signal peptide" evidence="2">
    <location>
        <begin position="1"/>
        <end position="23"/>
    </location>
</feature>
<evidence type="ECO:0000313" key="3">
    <source>
        <dbReference type="EMBL" id="SEM45999.1"/>
    </source>
</evidence>
<organism evidence="3 4">
    <name type="scientific">Syntrophus gentianae</name>
    <dbReference type="NCBI Taxonomy" id="43775"/>
    <lineage>
        <taxon>Bacteria</taxon>
        <taxon>Pseudomonadati</taxon>
        <taxon>Thermodesulfobacteriota</taxon>
        <taxon>Syntrophia</taxon>
        <taxon>Syntrophales</taxon>
        <taxon>Syntrophaceae</taxon>
        <taxon>Syntrophus</taxon>
    </lineage>
</organism>
<proteinExistence type="predicted"/>
<evidence type="ECO:0008006" key="5">
    <source>
        <dbReference type="Google" id="ProtNLM"/>
    </source>
</evidence>
<reference evidence="3 4" key="1">
    <citation type="submission" date="2016-10" db="EMBL/GenBank/DDBJ databases">
        <authorList>
            <person name="de Groot N.N."/>
        </authorList>
    </citation>
    <scope>NUCLEOTIDE SEQUENCE [LARGE SCALE GENOMIC DNA]</scope>
    <source>
        <strain evidence="3 4">DSM 8423</strain>
    </source>
</reference>
<name>A0A1H7YLI2_9BACT</name>
<dbReference type="AlphaFoldDB" id="A0A1H7YLI2"/>
<protein>
    <recommendedName>
        <fullName evidence="5">YXWGXW repeat-containing protein</fullName>
    </recommendedName>
</protein>
<feature type="chain" id="PRO_5011703249" description="YXWGXW repeat-containing protein" evidence="2">
    <location>
        <begin position="24"/>
        <end position="220"/>
    </location>
</feature>
<dbReference type="Proteomes" id="UP000198744">
    <property type="component" value="Unassembled WGS sequence"/>
</dbReference>
<feature type="region of interest" description="Disordered" evidence="1">
    <location>
        <begin position="118"/>
        <end position="220"/>
    </location>
</feature>
<gene>
    <name evidence="3" type="ORF">SAMN04489760_11679</name>
</gene>